<dbReference type="InterPro" id="IPR050227">
    <property type="entry name" value="Rab"/>
</dbReference>
<sequence length="112" mass="12346">MQFNSSALPTHAYCENPDIILCGNKVDMADQRVVSEQRAKEVSEKFGFQYIETSAATGQNVENAVNHLLNAVMKRMEVAVDSSRLPGRRGRSKGFLMNEDDEAEEGGSQCSC</sequence>
<organism evidence="4 5">
    <name type="scientific">Homarus americanus</name>
    <name type="common">American lobster</name>
    <dbReference type="NCBI Taxonomy" id="6706"/>
    <lineage>
        <taxon>Eukaryota</taxon>
        <taxon>Metazoa</taxon>
        <taxon>Ecdysozoa</taxon>
        <taxon>Arthropoda</taxon>
        <taxon>Crustacea</taxon>
        <taxon>Multicrustacea</taxon>
        <taxon>Malacostraca</taxon>
        <taxon>Eumalacostraca</taxon>
        <taxon>Eucarida</taxon>
        <taxon>Decapoda</taxon>
        <taxon>Pleocyemata</taxon>
        <taxon>Astacidea</taxon>
        <taxon>Nephropoidea</taxon>
        <taxon>Nephropidae</taxon>
        <taxon>Homarus</taxon>
    </lineage>
</organism>
<dbReference type="Pfam" id="PF00071">
    <property type="entry name" value="Ras"/>
    <property type="match status" value="1"/>
</dbReference>
<keyword evidence="1" id="KW-0547">Nucleotide-binding</keyword>
<feature type="region of interest" description="Disordered" evidence="3">
    <location>
        <begin position="83"/>
        <end position="112"/>
    </location>
</feature>
<evidence type="ECO:0000256" key="3">
    <source>
        <dbReference type="SAM" id="MobiDB-lite"/>
    </source>
</evidence>
<protein>
    <submittedName>
        <fullName evidence="4">Ras-related protein Rab-27A-like 1</fullName>
    </submittedName>
</protein>
<evidence type="ECO:0000256" key="1">
    <source>
        <dbReference type="ARBA" id="ARBA00022741"/>
    </source>
</evidence>
<evidence type="ECO:0000256" key="2">
    <source>
        <dbReference type="ARBA" id="ARBA00023134"/>
    </source>
</evidence>
<dbReference type="Proteomes" id="UP000747542">
    <property type="component" value="Unassembled WGS sequence"/>
</dbReference>
<dbReference type="GO" id="GO:0005525">
    <property type="term" value="F:GTP binding"/>
    <property type="evidence" value="ECO:0007669"/>
    <property type="project" value="UniProtKB-KW"/>
</dbReference>
<dbReference type="PRINTS" id="PR00449">
    <property type="entry name" value="RASTRNSFRMNG"/>
</dbReference>
<dbReference type="InterPro" id="IPR027417">
    <property type="entry name" value="P-loop_NTPase"/>
</dbReference>
<comment type="caution">
    <text evidence="4">The sequence shown here is derived from an EMBL/GenBank/DDBJ whole genome shotgun (WGS) entry which is preliminary data.</text>
</comment>
<dbReference type="AlphaFoldDB" id="A0A8J5KD26"/>
<name>A0A8J5KD26_HOMAM</name>
<accession>A0A8J5KD26</accession>
<dbReference type="GO" id="GO:0003924">
    <property type="term" value="F:GTPase activity"/>
    <property type="evidence" value="ECO:0007669"/>
    <property type="project" value="InterPro"/>
</dbReference>
<dbReference type="InterPro" id="IPR001806">
    <property type="entry name" value="Small_GTPase"/>
</dbReference>
<reference evidence="4" key="1">
    <citation type="journal article" date="2021" name="Sci. Adv.">
        <title>The American lobster genome reveals insights on longevity, neural, and immune adaptations.</title>
        <authorList>
            <person name="Polinski J.M."/>
            <person name="Zimin A.V."/>
            <person name="Clark K.F."/>
            <person name="Kohn A.B."/>
            <person name="Sadowski N."/>
            <person name="Timp W."/>
            <person name="Ptitsyn A."/>
            <person name="Khanna P."/>
            <person name="Romanova D.Y."/>
            <person name="Williams P."/>
            <person name="Greenwood S.J."/>
            <person name="Moroz L.L."/>
            <person name="Walt D.R."/>
            <person name="Bodnar A.G."/>
        </authorList>
    </citation>
    <scope>NUCLEOTIDE SEQUENCE</scope>
    <source>
        <strain evidence="4">GMGI-L3</strain>
    </source>
</reference>
<dbReference type="PROSITE" id="PS51419">
    <property type="entry name" value="RAB"/>
    <property type="match status" value="1"/>
</dbReference>
<gene>
    <name evidence="4" type="primary">Rab27a-L1</name>
    <name evidence="4" type="ORF">Hamer_G021998</name>
</gene>
<evidence type="ECO:0000313" key="5">
    <source>
        <dbReference type="Proteomes" id="UP000747542"/>
    </source>
</evidence>
<keyword evidence="2" id="KW-0342">GTP-binding</keyword>
<dbReference type="PANTHER" id="PTHR47977">
    <property type="entry name" value="RAS-RELATED PROTEIN RAB"/>
    <property type="match status" value="1"/>
</dbReference>
<dbReference type="PROSITE" id="PS51421">
    <property type="entry name" value="RAS"/>
    <property type="match status" value="1"/>
</dbReference>
<dbReference type="SUPFAM" id="SSF52540">
    <property type="entry name" value="P-loop containing nucleoside triphosphate hydrolases"/>
    <property type="match status" value="1"/>
</dbReference>
<proteinExistence type="predicted"/>
<dbReference type="Gene3D" id="3.40.50.300">
    <property type="entry name" value="P-loop containing nucleotide triphosphate hydrolases"/>
    <property type="match status" value="1"/>
</dbReference>
<dbReference type="SMART" id="SM00175">
    <property type="entry name" value="RAB"/>
    <property type="match status" value="1"/>
</dbReference>
<dbReference type="EMBL" id="JAHLQT010017059">
    <property type="protein sequence ID" value="KAG7169375.1"/>
    <property type="molecule type" value="Genomic_DNA"/>
</dbReference>
<evidence type="ECO:0000313" key="4">
    <source>
        <dbReference type="EMBL" id="KAG7169375.1"/>
    </source>
</evidence>
<keyword evidence="5" id="KW-1185">Reference proteome</keyword>